<feature type="region of interest" description="Disordered" evidence="2">
    <location>
        <begin position="202"/>
        <end position="232"/>
    </location>
</feature>
<feature type="compositionally biased region" description="Basic residues" evidence="2">
    <location>
        <begin position="202"/>
        <end position="216"/>
    </location>
</feature>
<reference evidence="3" key="1">
    <citation type="submission" date="2021-01" db="EMBL/GenBank/DDBJ databases">
        <authorList>
            <person name="Kaushik A."/>
        </authorList>
    </citation>
    <scope>NUCLEOTIDE SEQUENCE</scope>
    <source>
        <strain evidence="3">Type strain: AG8-Rh-89/</strain>
    </source>
</reference>
<feature type="coiled-coil region" evidence="1">
    <location>
        <begin position="282"/>
        <end position="309"/>
    </location>
</feature>
<evidence type="ECO:0000256" key="1">
    <source>
        <dbReference type="SAM" id="Coils"/>
    </source>
</evidence>
<feature type="region of interest" description="Disordered" evidence="2">
    <location>
        <begin position="1"/>
        <end position="58"/>
    </location>
</feature>
<organism evidence="3 4">
    <name type="scientific">Rhizoctonia solani</name>
    <dbReference type="NCBI Taxonomy" id="456999"/>
    <lineage>
        <taxon>Eukaryota</taxon>
        <taxon>Fungi</taxon>
        <taxon>Dikarya</taxon>
        <taxon>Basidiomycota</taxon>
        <taxon>Agaricomycotina</taxon>
        <taxon>Agaricomycetes</taxon>
        <taxon>Cantharellales</taxon>
        <taxon>Ceratobasidiaceae</taxon>
        <taxon>Rhizoctonia</taxon>
    </lineage>
</organism>
<feature type="region of interest" description="Disordered" evidence="2">
    <location>
        <begin position="365"/>
        <end position="396"/>
    </location>
</feature>
<comment type="caution">
    <text evidence="3">The sequence shown here is derived from an EMBL/GenBank/DDBJ whole genome shotgun (WGS) entry which is preliminary data.</text>
</comment>
<proteinExistence type="predicted"/>
<accession>A0A8H3C551</accession>
<sequence length="676" mass="74180">MSSMFRKKASSKKSVDAYSESDHSESDVSNAPTLASRVEPIKPISPTPETTTPKRHSMSSEARTVMVMLLLGIIGRLCYAKFGGIEVLIGLSGTEDDSLWGTVLRDLNAQEGTVGAVIIGLWEGVLLHQIMRISARAAAGVFAGLAGRLLLDLASGLPGQAVRFTASLLGISLGMLFSEVIRGVFDEKDHWENHTVTHYHKSSRRLRKSSGRRRRTTSTSEMVDDPDLTDDPHSVAATSIAATALTSQRPDRLRHRRALSERDSHHAESFISATSHIPSVLVGDLEAEIAELRRQANAAAGQQRKYQEASAHRARISSGLPGQAVRFTASLLGISLGMLFSEVIRGVFDEKDHWENRTVTHYHKSSRRLRKSSGRRRRTTSTSEIVDDPDLTDDPHSVVATSIAATALTSQRPERRKHRRALSERDSQHAESFISATSHLPALVSGDLETEIAELRRQANAAAGQQRKYQEEQKYEYAQGNGARALQLAWEVKRYEALAESLTRQVGDKIVEAHRRAVEKELATPLPVPRSINLNQRHGGAVQRPGGYYSENDARRKANPVRVTVSAGGETYEVTGEDEEVEIGPNLRVRTRHVYQPPISQPQEPAPVPAQFTTPTRPAPARAASVTPTPSPARPPRSVPRSKANIFTRPAGDVDEDVRPAPISSRAKGRGKRESD</sequence>
<dbReference type="EMBL" id="CAJMWZ010003427">
    <property type="protein sequence ID" value="CAE6474090.1"/>
    <property type="molecule type" value="Genomic_DNA"/>
</dbReference>
<feature type="region of interest" description="Disordered" evidence="2">
    <location>
        <begin position="409"/>
        <end position="434"/>
    </location>
</feature>
<feature type="compositionally biased region" description="Basic residues" evidence="2">
    <location>
        <begin position="1"/>
        <end position="11"/>
    </location>
</feature>
<keyword evidence="1" id="KW-0175">Coiled coil</keyword>
<evidence type="ECO:0000313" key="3">
    <source>
        <dbReference type="EMBL" id="CAE6474090.1"/>
    </source>
</evidence>
<gene>
    <name evidence="3" type="ORF">RDB_LOCUS66370</name>
</gene>
<dbReference type="Proteomes" id="UP000663850">
    <property type="component" value="Unassembled WGS sequence"/>
</dbReference>
<feature type="compositionally biased region" description="Basic residues" evidence="2">
    <location>
        <begin position="667"/>
        <end position="676"/>
    </location>
</feature>
<feature type="region of interest" description="Disordered" evidence="2">
    <location>
        <begin position="597"/>
        <end position="676"/>
    </location>
</feature>
<evidence type="ECO:0000256" key="2">
    <source>
        <dbReference type="SAM" id="MobiDB-lite"/>
    </source>
</evidence>
<evidence type="ECO:0000313" key="4">
    <source>
        <dbReference type="Proteomes" id="UP000663850"/>
    </source>
</evidence>
<feature type="coiled-coil region" evidence="1">
    <location>
        <begin position="445"/>
        <end position="472"/>
    </location>
</feature>
<feature type="region of interest" description="Disordered" evidence="2">
    <location>
        <begin position="530"/>
        <end position="555"/>
    </location>
</feature>
<feature type="compositionally biased region" description="Basic residues" evidence="2">
    <location>
        <begin position="365"/>
        <end position="379"/>
    </location>
</feature>
<name>A0A8H3C551_9AGAM</name>
<feature type="compositionally biased region" description="Low complexity" evidence="2">
    <location>
        <begin position="613"/>
        <end position="628"/>
    </location>
</feature>
<protein>
    <submittedName>
        <fullName evidence="3">Uncharacterized protein</fullName>
    </submittedName>
</protein>
<dbReference type="AlphaFoldDB" id="A0A8H3C551"/>
<feature type="compositionally biased region" description="Pro residues" evidence="2">
    <location>
        <begin position="629"/>
        <end position="638"/>
    </location>
</feature>